<dbReference type="AlphaFoldDB" id="A0A1X7RDF4"/>
<feature type="region of interest" description="Disordered" evidence="1">
    <location>
        <begin position="101"/>
        <end position="135"/>
    </location>
</feature>
<organism evidence="3 4">
    <name type="scientific">Zymoseptoria tritici (strain ST99CH_3D7)</name>
    <dbReference type="NCBI Taxonomy" id="1276538"/>
    <lineage>
        <taxon>Eukaryota</taxon>
        <taxon>Fungi</taxon>
        <taxon>Dikarya</taxon>
        <taxon>Ascomycota</taxon>
        <taxon>Pezizomycotina</taxon>
        <taxon>Dothideomycetes</taxon>
        <taxon>Dothideomycetidae</taxon>
        <taxon>Mycosphaerellales</taxon>
        <taxon>Mycosphaerellaceae</taxon>
        <taxon>Zymoseptoria</taxon>
    </lineage>
</organism>
<dbReference type="EMBL" id="LT853692">
    <property type="protein sequence ID" value="SMQ45270.1"/>
    <property type="molecule type" value="Genomic_DNA"/>
</dbReference>
<dbReference type="InterPro" id="IPR012340">
    <property type="entry name" value="NA-bd_OB-fold"/>
</dbReference>
<feature type="compositionally biased region" description="Basic and acidic residues" evidence="1">
    <location>
        <begin position="101"/>
        <end position="115"/>
    </location>
</feature>
<sequence>MALWARQRRADMYASAVGFNHSKDKVAERSMGEGKEWWRTLRPRQEDLEQARAAQHLVLETLQQAAVSTEPIPRFEEETATPHAEATTGIRAKLRQWQQLHGDESVEPDIPRQEDYVPSDEPLNTSTRLPDESTVHRSLVGQADVEENVAFASSDFTSKEGYDGSGSDDAIQYVRPGDLVEIEFTGSERESIVAVHLRRLKAAGGYGQFLTMTGRWIHTREADVQYSVPGFVKPETLQSLLEHVPLPESMADIQELSERGFTEDLSIPRELAAPVVSKLLAFYEESLAIYRQNANALDAAHSILAHDTDLRYGSLMTAAKTLLQLSTEEVTEPALFAVHKALGHAGFAFNVDRRSHRVTGHMQIRSKGQVKNIETVRRWLREWQDDMAAQSVMTPAQRNKHKSLHGALVVHSFIRKARTIVEKNRENRQPVSLGANVGPSKERLPIAPKQDCVKVETSLDFDDYEQQVIRFLETWSCTSMFRGLPRIESLPPLILQATELYPDQALGAEIGYLFLQEIGTIMPYENRVRFDQHLLLPSSQHSKPLSNLMNSLLAMSDNPDFKDSMADLRHDWKDLPVYCVDDAGALEIDDGISIEQAGIEPDGRKQVWIHVHVANPTAFFDHLHPLAKMARHMGETIYMPERNYMMLPRWTTQNHFSLKANRPCLTFSAKLDADGTTIEHKVTPGIIRNVISITPGEVDGLLGLGGNSNELPLRTYSVGGQPPPPRPRTSAVADLNAANIQDLKTLMALAEKRAAGRKAAGGLFFDSHRPDLQVWQAWRQPGLAWDQIYRKGSRTVVGDPIIQLQTRGLFNWFAPSASTSDVLVRESMLLACEISASWCAERKLPAIFRGTVQNPAAPDRESFYRDHVLPAMKPDGEMPMWLGAQYVKSIGTTVLRTEPITHQMLGMPYYSKVTSPLRRYGDMVLHWQIEAALRHEAQTGEDLKVTKGNRPFLPFSKATLRTLMIGLQPREKMITKTKQNALMHWSAMLFFRKHHFGEDGGFSGPEFGSEGGKTVFRIFVSNQPDFAVGRELCQATEMATNTSIMLKDPTLFAIKDQAKLGDIWEAHIDYVSVYQRSPIMKPLRLVAREGL</sequence>
<dbReference type="STRING" id="1276538.A0A1X7RDF4"/>
<reference evidence="3 4" key="1">
    <citation type="submission" date="2016-06" db="EMBL/GenBank/DDBJ databases">
        <authorList>
            <person name="Kjaerup R.B."/>
            <person name="Dalgaard T.S."/>
            <person name="Juul-Madsen H.R."/>
        </authorList>
    </citation>
    <scope>NUCLEOTIDE SEQUENCE [LARGE SCALE GENOMIC DNA]</scope>
</reference>
<dbReference type="GO" id="GO:0000932">
    <property type="term" value="C:P-body"/>
    <property type="evidence" value="ECO:0007669"/>
    <property type="project" value="TreeGrafter"/>
</dbReference>
<evidence type="ECO:0000259" key="2">
    <source>
        <dbReference type="SMART" id="SM00955"/>
    </source>
</evidence>
<proteinExistence type="predicted"/>
<dbReference type="PANTHER" id="PTHR23355">
    <property type="entry name" value="RIBONUCLEASE"/>
    <property type="match status" value="1"/>
</dbReference>
<dbReference type="GO" id="GO:0003723">
    <property type="term" value="F:RNA binding"/>
    <property type="evidence" value="ECO:0007669"/>
    <property type="project" value="InterPro"/>
</dbReference>
<dbReference type="InterPro" id="IPR001900">
    <property type="entry name" value="RNase_II/R"/>
</dbReference>
<dbReference type="Proteomes" id="UP000215127">
    <property type="component" value="Chromosome 1"/>
</dbReference>
<dbReference type="GO" id="GO:0000175">
    <property type="term" value="F:3'-5'-RNA exonuclease activity"/>
    <property type="evidence" value="ECO:0007669"/>
    <property type="project" value="TreeGrafter"/>
</dbReference>
<accession>A0A1X7RDF4</accession>
<dbReference type="Pfam" id="PF23216">
    <property type="entry name" value="WHD_CYT4"/>
    <property type="match status" value="1"/>
</dbReference>
<dbReference type="Pfam" id="PF00773">
    <property type="entry name" value="RNB"/>
    <property type="match status" value="1"/>
</dbReference>
<gene>
    <name evidence="3" type="ORF">ZT3D7_G414</name>
</gene>
<evidence type="ECO:0000256" key="1">
    <source>
        <dbReference type="SAM" id="MobiDB-lite"/>
    </source>
</evidence>
<evidence type="ECO:0000313" key="4">
    <source>
        <dbReference type="Proteomes" id="UP000215127"/>
    </source>
</evidence>
<dbReference type="InterPro" id="IPR056624">
    <property type="entry name" value="WH_CYT4"/>
</dbReference>
<dbReference type="GO" id="GO:0006402">
    <property type="term" value="P:mRNA catabolic process"/>
    <property type="evidence" value="ECO:0007669"/>
    <property type="project" value="TreeGrafter"/>
</dbReference>
<dbReference type="Pfam" id="PF23214">
    <property type="entry name" value="SH3_CYT4"/>
    <property type="match status" value="1"/>
</dbReference>
<feature type="domain" description="RNB" evidence="2">
    <location>
        <begin position="569"/>
        <end position="935"/>
    </location>
</feature>
<name>A0A1X7RDF4_ZYMT9</name>
<dbReference type="InterPro" id="IPR056625">
    <property type="entry name" value="SH3_CYT4"/>
</dbReference>
<protein>
    <recommendedName>
        <fullName evidence="2">RNB domain-containing protein</fullName>
    </recommendedName>
</protein>
<dbReference type="InterPro" id="IPR050180">
    <property type="entry name" value="RNR_Ribonuclease"/>
</dbReference>
<dbReference type="PANTHER" id="PTHR23355:SF65">
    <property type="entry name" value="EXORIBONUCLEASE CYT-4, PUTATIVE (AFU_ORTHOLOGUE AFUA_7G01550)-RELATED"/>
    <property type="match status" value="1"/>
</dbReference>
<evidence type="ECO:0000313" key="3">
    <source>
        <dbReference type="EMBL" id="SMQ45270.1"/>
    </source>
</evidence>
<dbReference type="SMART" id="SM00955">
    <property type="entry name" value="RNB"/>
    <property type="match status" value="1"/>
</dbReference>
<keyword evidence="4" id="KW-1185">Reference proteome</keyword>
<dbReference type="SUPFAM" id="SSF50249">
    <property type="entry name" value="Nucleic acid-binding proteins"/>
    <property type="match status" value="1"/>
</dbReference>